<evidence type="ECO:0000313" key="3">
    <source>
        <dbReference type="WBParaSite" id="nRc.2.0.1.t12221-RA"/>
    </source>
</evidence>
<feature type="region of interest" description="Disordered" evidence="1">
    <location>
        <begin position="147"/>
        <end position="189"/>
    </location>
</feature>
<keyword evidence="2" id="KW-1185">Reference proteome</keyword>
<reference evidence="3" key="1">
    <citation type="submission" date="2022-11" db="UniProtKB">
        <authorList>
            <consortium name="WormBaseParasite"/>
        </authorList>
    </citation>
    <scope>IDENTIFICATION</scope>
</reference>
<organism evidence="2 3">
    <name type="scientific">Romanomermis culicivorax</name>
    <name type="common">Nematode worm</name>
    <dbReference type="NCBI Taxonomy" id="13658"/>
    <lineage>
        <taxon>Eukaryota</taxon>
        <taxon>Metazoa</taxon>
        <taxon>Ecdysozoa</taxon>
        <taxon>Nematoda</taxon>
        <taxon>Enoplea</taxon>
        <taxon>Dorylaimia</taxon>
        <taxon>Mermithida</taxon>
        <taxon>Mermithoidea</taxon>
        <taxon>Mermithidae</taxon>
        <taxon>Romanomermis</taxon>
    </lineage>
</organism>
<dbReference type="AlphaFoldDB" id="A0A915IG44"/>
<accession>A0A915IG44</accession>
<evidence type="ECO:0000313" key="2">
    <source>
        <dbReference type="Proteomes" id="UP000887565"/>
    </source>
</evidence>
<dbReference type="Proteomes" id="UP000887565">
    <property type="component" value="Unplaced"/>
</dbReference>
<name>A0A915IG44_ROMCU</name>
<evidence type="ECO:0000256" key="1">
    <source>
        <dbReference type="SAM" id="MobiDB-lite"/>
    </source>
</evidence>
<sequence>MWALDVSKLRLKFPAPLRFFNNLATSFLQSDVLAYAALDAYYPLLLFLAFGPYGFVPEVYNAPMLFPHDSLDATKIDHLAETLIAAFHNVALTDVLCADSADKIYSTILQIALPAIMEDEHILRPQSVILFRNGAQQFSKHQNINVHDTSQASHPPPESAQRQKDEWNKSLDVSDEEDPALQPRSMFNDPKRLQAVVTSAMKSSECLGE</sequence>
<proteinExistence type="predicted"/>
<dbReference type="WBParaSite" id="nRc.2.0.1.t12221-RA">
    <property type="protein sequence ID" value="nRc.2.0.1.t12221-RA"/>
    <property type="gene ID" value="nRc.2.0.1.g12221"/>
</dbReference>
<protein>
    <submittedName>
        <fullName evidence="3">Uncharacterized protein</fullName>
    </submittedName>
</protein>